<sequence>MPMVLHPRVVTGSGGGPDKTILNSPRFLRSLGYDSACMYLRPPNDPGFEAIRARAEELGAPLEEIDDRGAADWRVLSRALEVCRRLDVRVWHGHDYKTNLMGLLLRRWRPMRLVTTVHGWVHHTSRTPLYYKLDRWALKHYERVICVSPDLLEECSEIGVREDRRLLIENAIDCKQFRRRRSPGEARQALGLPADGFLIGGVGRLSPEKGFDVLVRSVARLHVLGMKPMLAILGDGDQRTALQSLIDTAGLGAHARLMGFQSNTREWFEAMDLFALSSLREGLPNVALEAMAVETPVVATRVAGVPRLIQDGRSGLIVPIGDEEALSGAICQLITDPRMRADIAANGRRVIEDQYNFSSRMEKIRDVYASLGV</sequence>
<dbReference type="InterPro" id="IPR028098">
    <property type="entry name" value="Glyco_trans_4-like_N"/>
</dbReference>
<keyword evidence="3" id="KW-0328">Glycosyltransferase</keyword>
<dbReference type="GO" id="GO:0016757">
    <property type="term" value="F:glycosyltransferase activity"/>
    <property type="evidence" value="ECO:0007669"/>
    <property type="project" value="UniProtKB-KW"/>
</dbReference>
<dbReference type="InterPro" id="IPR001296">
    <property type="entry name" value="Glyco_trans_1"/>
</dbReference>
<dbReference type="EMBL" id="SIHJ01000002">
    <property type="protein sequence ID" value="TWT33768.1"/>
    <property type="molecule type" value="Genomic_DNA"/>
</dbReference>
<dbReference type="CDD" id="cd03801">
    <property type="entry name" value="GT4_PimA-like"/>
    <property type="match status" value="1"/>
</dbReference>
<organism evidence="3 4">
    <name type="scientific">Posidoniimonas corsicana</name>
    <dbReference type="NCBI Taxonomy" id="1938618"/>
    <lineage>
        <taxon>Bacteria</taxon>
        <taxon>Pseudomonadati</taxon>
        <taxon>Planctomycetota</taxon>
        <taxon>Planctomycetia</taxon>
        <taxon>Pirellulales</taxon>
        <taxon>Lacipirellulaceae</taxon>
        <taxon>Posidoniimonas</taxon>
    </lineage>
</organism>
<keyword evidence="4" id="KW-1185">Reference proteome</keyword>
<reference evidence="3 4" key="1">
    <citation type="submission" date="2019-02" db="EMBL/GenBank/DDBJ databases">
        <title>Deep-cultivation of Planctomycetes and their phenomic and genomic characterization uncovers novel biology.</title>
        <authorList>
            <person name="Wiegand S."/>
            <person name="Jogler M."/>
            <person name="Boedeker C."/>
            <person name="Pinto D."/>
            <person name="Vollmers J."/>
            <person name="Rivas-Marin E."/>
            <person name="Kohn T."/>
            <person name="Peeters S.H."/>
            <person name="Heuer A."/>
            <person name="Rast P."/>
            <person name="Oberbeckmann S."/>
            <person name="Bunk B."/>
            <person name="Jeske O."/>
            <person name="Meyerdierks A."/>
            <person name="Storesund J.E."/>
            <person name="Kallscheuer N."/>
            <person name="Luecker S."/>
            <person name="Lage O.M."/>
            <person name="Pohl T."/>
            <person name="Merkel B.J."/>
            <person name="Hornburger P."/>
            <person name="Mueller R.-W."/>
            <person name="Bruemmer F."/>
            <person name="Labrenz M."/>
            <person name="Spormann A.M."/>
            <person name="Op Den Camp H."/>
            <person name="Overmann J."/>
            <person name="Amann R."/>
            <person name="Jetten M.S.M."/>
            <person name="Mascher T."/>
            <person name="Medema M.H."/>
            <person name="Devos D.P."/>
            <person name="Kaster A.-K."/>
            <person name="Ovreas L."/>
            <person name="Rohde M."/>
            <person name="Galperin M.Y."/>
            <person name="Jogler C."/>
        </authorList>
    </citation>
    <scope>NUCLEOTIDE SEQUENCE [LARGE SCALE GENOMIC DNA]</scope>
    <source>
        <strain evidence="3 4">KOR34</strain>
    </source>
</reference>
<dbReference type="Pfam" id="PF13439">
    <property type="entry name" value="Glyco_transf_4"/>
    <property type="match status" value="1"/>
</dbReference>
<name>A0A5C5V5E2_9BACT</name>
<gene>
    <name evidence="3" type="primary">kanE</name>
    <name evidence="3" type="ORF">KOR34_36020</name>
</gene>
<evidence type="ECO:0000259" key="2">
    <source>
        <dbReference type="Pfam" id="PF13439"/>
    </source>
</evidence>
<comment type="caution">
    <text evidence="3">The sequence shown here is derived from an EMBL/GenBank/DDBJ whole genome shotgun (WGS) entry which is preliminary data.</text>
</comment>
<keyword evidence="3" id="KW-0808">Transferase</keyword>
<dbReference type="Gene3D" id="3.40.50.2000">
    <property type="entry name" value="Glycogen Phosphorylase B"/>
    <property type="match status" value="2"/>
</dbReference>
<evidence type="ECO:0000259" key="1">
    <source>
        <dbReference type="Pfam" id="PF00534"/>
    </source>
</evidence>
<dbReference type="Pfam" id="PF00534">
    <property type="entry name" value="Glycos_transf_1"/>
    <property type="match status" value="1"/>
</dbReference>
<dbReference type="SUPFAM" id="SSF53756">
    <property type="entry name" value="UDP-Glycosyltransferase/glycogen phosphorylase"/>
    <property type="match status" value="1"/>
</dbReference>
<proteinExistence type="predicted"/>
<feature type="domain" description="Glycosyl transferase family 1" evidence="1">
    <location>
        <begin position="185"/>
        <end position="349"/>
    </location>
</feature>
<evidence type="ECO:0000313" key="4">
    <source>
        <dbReference type="Proteomes" id="UP000316714"/>
    </source>
</evidence>
<accession>A0A5C5V5E2</accession>
<evidence type="ECO:0000313" key="3">
    <source>
        <dbReference type="EMBL" id="TWT33768.1"/>
    </source>
</evidence>
<dbReference type="PANTHER" id="PTHR12526">
    <property type="entry name" value="GLYCOSYLTRANSFERASE"/>
    <property type="match status" value="1"/>
</dbReference>
<dbReference type="Proteomes" id="UP000316714">
    <property type="component" value="Unassembled WGS sequence"/>
</dbReference>
<feature type="domain" description="Glycosyltransferase subfamily 4-like N-terminal" evidence="2">
    <location>
        <begin position="15"/>
        <end position="175"/>
    </location>
</feature>
<dbReference type="AlphaFoldDB" id="A0A5C5V5E2"/>
<protein>
    <submittedName>
        <fullName evidence="3">Alpha-D-kanosaminyltransferase</fullName>
        <ecNumber evidence="3">2.4.1.301</ecNumber>
    </submittedName>
</protein>
<dbReference type="EC" id="2.4.1.301" evidence="3"/>